<dbReference type="RefSeq" id="WP_132294543.1">
    <property type="nucleotide sequence ID" value="NZ_SKBM01000027.1"/>
</dbReference>
<dbReference type="GO" id="GO:0005980">
    <property type="term" value="P:glycogen catabolic process"/>
    <property type="evidence" value="ECO:0007669"/>
    <property type="project" value="InterPro"/>
</dbReference>
<dbReference type="SUPFAM" id="SSF51011">
    <property type="entry name" value="Glycosyl hydrolase domain"/>
    <property type="match status" value="1"/>
</dbReference>
<evidence type="ECO:0000256" key="2">
    <source>
        <dbReference type="ARBA" id="ARBA00022801"/>
    </source>
</evidence>
<evidence type="ECO:0000256" key="3">
    <source>
        <dbReference type="ARBA" id="ARBA00023295"/>
    </source>
</evidence>
<keyword evidence="2" id="KW-0378">Hydrolase</keyword>
<dbReference type="CDD" id="cd11326">
    <property type="entry name" value="AmyAc_Glg_debranch"/>
    <property type="match status" value="1"/>
</dbReference>
<feature type="domain" description="Glycosyl hydrolase family 13 catalytic" evidence="4">
    <location>
        <begin position="149"/>
        <end position="550"/>
    </location>
</feature>
<dbReference type="InterPro" id="IPR011837">
    <property type="entry name" value="Glycogen_debranch_GlgX"/>
</dbReference>
<proteinExistence type="inferred from homology"/>
<dbReference type="NCBIfam" id="TIGR02100">
    <property type="entry name" value="glgX_debranch"/>
    <property type="match status" value="1"/>
</dbReference>
<dbReference type="InterPro" id="IPR044505">
    <property type="entry name" value="GlgX_Isoamylase_N_E_set"/>
</dbReference>
<protein>
    <submittedName>
        <fullName evidence="5">Glycogen debranching enzyme GlgX</fullName>
    </submittedName>
</protein>
<organism evidence="5 6">
    <name type="scientific">Roseicella aquatilis</name>
    <dbReference type="NCBI Taxonomy" id="2527868"/>
    <lineage>
        <taxon>Bacteria</taxon>
        <taxon>Pseudomonadati</taxon>
        <taxon>Pseudomonadota</taxon>
        <taxon>Alphaproteobacteria</taxon>
        <taxon>Acetobacterales</taxon>
        <taxon>Roseomonadaceae</taxon>
        <taxon>Roseicella</taxon>
    </lineage>
</organism>
<evidence type="ECO:0000313" key="5">
    <source>
        <dbReference type="EMBL" id="TCZ55403.1"/>
    </source>
</evidence>
<evidence type="ECO:0000259" key="4">
    <source>
        <dbReference type="SMART" id="SM00642"/>
    </source>
</evidence>
<comment type="caution">
    <text evidence="5">The sequence shown here is derived from an EMBL/GenBank/DDBJ whole genome shotgun (WGS) entry which is preliminary data.</text>
</comment>
<dbReference type="InterPro" id="IPR004193">
    <property type="entry name" value="Glyco_hydro_13_N"/>
</dbReference>
<reference evidence="5 6" key="1">
    <citation type="submission" date="2019-03" db="EMBL/GenBank/DDBJ databases">
        <title>Paracraurococcus aquatilis NE82 genome sequence.</title>
        <authorList>
            <person name="Zhao Y."/>
            <person name="Du Z."/>
        </authorList>
    </citation>
    <scope>NUCLEOTIDE SEQUENCE [LARGE SCALE GENOMIC DNA]</scope>
    <source>
        <strain evidence="5 6">NE82</strain>
    </source>
</reference>
<dbReference type="Proteomes" id="UP000295023">
    <property type="component" value="Unassembled WGS sequence"/>
</dbReference>
<dbReference type="InterPro" id="IPR013780">
    <property type="entry name" value="Glyco_hydro_b"/>
</dbReference>
<dbReference type="Gene3D" id="2.60.40.10">
    <property type="entry name" value="Immunoglobulins"/>
    <property type="match status" value="1"/>
</dbReference>
<keyword evidence="3" id="KW-0326">Glycosidase</keyword>
<sequence length="676" mass="71759">MAEIGEGRPEPPGITVEAGGVNLAVVAPDATAVELCLFDPMRDVELARHRLPARSGDVWHGHIPGIGPGAHYGLRAHGPWEPAAGHLFDPAKLLLDPWAVRIDRPFRLHGSHFERGADSAPFVPKAVVPVPGTPAPPRPPPPGPRVIYELHVRGFTRLHPGIPEGLRGTFAALGHPAAIAHLAALGVTHVELMPVAAGIDERHLPPLGLNNHWNYNPVGFLAPDPRLAPGGMEEVRAAVAALRAAGIGVILDVVYNHSGEGDEQGPTLSLRGLANRAFHRFGPDGRLANDAGCGNTLALDRPWPLRLAMDAMRHWVLAAGVEGFRLDLATVLGRREAGFDPDAPLLAAMRQDPLLRDRIVIAEPWDIGPGGYRLGAFPPGWGEWNDRFRDTVRRFWRGDAGMVPDLATRLAGSADVFGPARRRATDSLNYVTSHDGFTLADLVAFTAKRNEGNGEHGHDGHNENHSWNGGIEGPTDDPAVLARRAGDVRALLATLLAARGTPMLAMGDECGRSQGGNNNAYAQDNPVSWLDWQGMDRGLMEFTARLVAARRAHPALHADRLLTGAAQDAGGLPDVAWLREDGTALGPADWADPGRSALVAVFYAPARGGQPADRVLVALQAGTQAVELALPAPRPGCGWGVLADSADPARRGGLPSPAVLAPRSVLLLAETRHGAP</sequence>
<evidence type="ECO:0000313" key="6">
    <source>
        <dbReference type="Proteomes" id="UP000295023"/>
    </source>
</evidence>
<keyword evidence="6" id="KW-1185">Reference proteome</keyword>
<comment type="similarity">
    <text evidence="1">Belongs to the glycosyl hydrolase 13 family.</text>
</comment>
<accession>A0A4R4D6Z2</accession>
<dbReference type="CDD" id="cd02856">
    <property type="entry name" value="E_set_GDE_Isoamylase_N"/>
    <property type="match status" value="1"/>
</dbReference>
<dbReference type="SMART" id="SM00642">
    <property type="entry name" value="Aamy"/>
    <property type="match status" value="1"/>
</dbReference>
<dbReference type="Gene3D" id="3.20.20.80">
    <property type="entry name" value="Glycosidases"/>
    <property type="match status" value="1"/>
</dbReference>
<evidence type="ECO:0000256" key="1">
    <source>
        <dbReference type="ARBA" id="ARBA00008061"/>
    </source>
</evidence>
<gene>
    <name evidence="5" type="primary">glgX</name>
    <name evidence="5" type="ORF">EXY23_21560</name>
</gene>
<dbReference type="Gene3D" id="2.60.40.1180">
    <property type="entry name" value="Golgi alpha-mannosidase II"/>
    <property type="match status" value="1"/>
</dbReference>
<dbReference type="InterPro" id="IPR013783">
    <property type="entry name" value="Ig-like_fold"/>
</dbReference>
<dbReference type="Pfam" id="PF02922">
    <property type="entry name" value="CBM_48"/>
    <property type="match status" value="1"/>
</dbReference>
<name>A0A4R4D6Z2_9PROT</name>
<dbReference type="PANTHER" id="PTHR43002">
    <property type="entry name" value="GLYCOGEN DEBRANCHING ENZYME"/>
    <property type="match status" value="1"/>
</dbReference>
<dbReference type="GO" id="GO:0004135">
    <property type="term" value="F:amylo-alpha-1,6-glucosidase activity"/>
    <property type="evidence" value="ECO:0007669"/>
    <property type="project" value="InterPro"/>
</dbReference>
<dbReference type="InterPro" id="IPR014756">
    <property type="entry name" value="Ig_E-set"/>
</dbReference>
<dbReference type="InterPro" id="IPR017853">
    <property type="entry name" value="GH"/>
</dbReference>
<dbReference type="EMBL" id="SKBM01000027">
    <property type="protein sequence ID" value="TCZ55403.1"/>
    <property type="molecule type" value="Genomic_DNA"/>
</dbReference>
<dbReference type="SUPFAM" id="SSF81296">
    <property type="entry name" value="E set domains"/>
    <property type="match status" value="1"/>
</dbReference>
<dbReference type="SUPFAM" id="SSF51445">
    <property type="entry name" value="(Trans)glycosidases"/>
    <property type="match status" value="1"/>
</dbReference>
<dbReference type="AlphaFoldDB" id="A0A4R4D6Z2"/>
<dbReference type="OrthoDB" id="3236218at2"/>
<dbReference type="InterPro" id="IPR006047">
    <property type="entry name" value="GH13_cat_dom"/>
</dbReference>